<accession>A0ABV8UCQ6</accession>
<name>A0ABV8UCQ6_9PROT</name>
<protein>
    <submittedName>
        <fullName evidence="2">Uncharacterized protein</fullName>
    </submittedName>
</protein>
<keyword evidence="1" id="KW-0472">Membrane</keyword>
<evidence type="ECO:0000313" key="3">
    <source>
        <dbReference type="Proteomes" id="UP001595776"/>
    </source>
</evidence>
<keyword evidence="3" id="KW-1185">Reference proteome</keyword>
<feature type="transmembrane region" description="Helical" evidence="1">
    <location>
        <begin position="167"/>
        <end position="185"/>
    </location>
</feature>
<dbReference type="Proteomes" id="UP001595776">
    <property type="component" value="Unassembled WGS sequence"/>
</dbReference>
<feature type="transmembrane region" description="Helical" evidence="1">
    <location>
        <begin position="12"/>
        <end position="31"/>
    </location>
</feature>
<evidence type="ECO:0000256" key="1">
    <source>
        <dbReference type="SAM" id="Phobius"/>
    </source>
</evidence>
<dbReference type="RefSeq" id="WP_068143706.1">
    <property type="nucleotide sequence ID" value="NZ_JBHSCR010000014.1"/>
</dbReference>
<keyword evidence="1" id="KW-1133">Transmembrane helix</keyword>
<feature type="transmembrane region" description="Helical" evidence="1">
    <location>
        <begin position="43"/>
        <end position="63"/>
    </location>
</feature>
<evidence type="ECO:0000313" key="2">
    <source>
        <dbReference type="EMBL" id="MFC4348984.1"/>
    </source>
</evidence>
<keyword evidence="1" id="KW-0812">Transmembrane</keyword>
<feature type="transmembrane region" description="Helical" evidence="1">
    <location>
        <begin position="75"/>
        <end position="94"/>
    </location>
</feature>
<feature type="transmembrane region" description="Helical" evidence="1">
    <location>
        <begin position="114"/>
        <end position="133"/>
    </location>
</feature>
<feature type="transmembrane region" description="Helical" evidence="1">
    <location>
        <begin position="197"/>
        <end position="215"/>
    </location>
</feature>
<gene>
    <name evidence="2" type="ORF">ACFO5Q_14110</name>
</gene>
<proteinExistence type="predicted"/>
<organism evidence="2 3">
    <name type="scientific">Kordiimonas lipolytica</name>
    <dbReference type="NCBI Taxonomy" id="1662421"/>
    <lineage>
        <taxon>Bacteria</taxon>
        <taxon>Pseudomonadati</taxon>
        <taxon>Pseudomonadota</taxon>
        <taxon>Alphaproteobacteria</taxon>
        <taxon>Kordiimonadales</taxon>
        <taxon>Kordiimonadaceae</taxon>
        <taxon>Kordiimonas</taxon>
    </lineage>
</organism>
<comment type="caution">
    <text evidence="2">The sequence shown here is derived from an EMBL/GenBank/DDBJ whole genome shotgun (WGS) entry which is preliminary data.</text>
</comment>
<sequence>MGTTQTGRSFYVGMGVALILLSFLGFGPFMYERFATGGEMSPMLAMHGVLFFGWLVLYTYQASLVRARNLRKHMVLGKASIALAIAMAVVSVVVTGEVFARGESSATPFSPEQFVMLPLMDITLFVVYYSLAVLNRKVPETHKRLMLLVGIMMMDPATGRLGLTLGFAPIGLLFHFGLIAALCVYDQRTLGRVHKVSLIAGLVLAARYVAFFAIGPTEAWASFARMLLG</sequence>
<dbReference type="EMBL" id="JBHSCR010000014">
    <property type="protein sequence ID" value="MFC4348984.1"/>
    <property type="molecule type" value="Genomic_DNA"/>
</dbReference>
<reference evidence="3" key="1">
    <citation type="journal article" date="2019" name="Int. J. Syst. Evol. Microbiol.">
        <title>The Global Catalogue of Microorganisms (GCM) 10K type strain sequencing project: providing services to taxonomists for standard genome sequencing and annotation.</title>
        <authorList>
            <consortium name="The Broad Institute Genomics Platform"/>
            <consortium name="The Broad Institute Genome Sequencing Center for Infectious Disease"/>
            <person name="Wu L."/>
            <person name="Ma J."/>
        </authorList>
    </citation>
    <scope>NUCLEOTIDE SEQUENCE [LARGE SCALE GENOMIC DNA]</scope>
    <source>
        <strain evidence="3">CGMCC 1.15304</strain>
    </source>
</reference>